<organism evidence="1 2">
    <name type="scientific">Moniliophthora roreri</name>
    <name type="common">Frosty pod rot fungus</name>
    <name type="synonym">Monilia roreri</name>
    <dbReference type="NCBI Taxonomy" id="221103"/>
    <lineage>
        <taxon>Eukaryota</taxon>
        <taxon>Fungi</taxon>
        <taxon>Dikarya</taxon>
        <taxon>Basidiomycota</taxon>
        <taxon>Agaricomycotina</taxon>
        <taxon>Agaricomycetes</taxon>
        <taxon>Agaricomycetidae</taxon>
        <taxon>Agaricales</taxon>
        <taxon>Marasmiineae</taxon>
        <taxon>Marasmiaceae</taxon>
        <taxon>Moniliophthora</taxon>
    </lineage>
</organism>
<keyword evidence="1" id="KW-0548">Nucleotidyltransferase</keyword>
<name>A0A0W0G1N9_MONRR</name>
<dbReference type="EMBL" id="LATX01001330">
    <property type="protein sequence ID" value="KTB42467.1"/>
    <property type="molecule type" value="Genomic_DNA"/>
</dbReference>
<proteinExistence type="predicted"/>
<dbReference type="AlphaFoldDB" id="A0A0W0G1N9"/>
<keyword evidence="1" id="KW-0808">Transferase</keyword>
<keyword evidence="1" id="KW-0695">RNA-directed DNA polymerase</keyword>
<gene>
    <name evidence="1" type="ORF">WG66_4952</name>
</gene>
<comment type="caution">
    <text evidence="1">The sequence shown here is derived from an EMBL/GenBank/DDBJ whole genome shotgun (WGS) entry which is preliminary data.</text>
</comment>
<reference evidence="1 2" key="1">
    <citation type="submission" date="2015-12" db="EMBL/GenBank/DDBJ databases">
        <title>Draft genome sequence of Moniliophthora roreri, the causal agent of frosty pod rot of cacao.</title>
        <authorList>
            <person name="Aime M.C."/>
            <person name="Diaz-Valderrama J.R."/>
            <person name="Kijpornyongpan T."/>
            <person name="Phillips-Mora W."/>
        </authorList>
    </citation>
    <scope>NUCLEOTIDE SEQUENCE [LARGE SCALE GENOMIC DNA]</scope>
    <source>
        <strain evidence="1 2">MCA 2952</strain>
    </source>
</reference>
<dbReference type="GO" id="GO:0003964">
    <property type="term" value="F:RNA-directed DNA polymerase activity"/>
    <property type="evidence" value="ECO:0007669"/>
    <property type="project" value="UniProtKB-KW"/>
</dbReference>
<evidence type="ECO:0000313" key="1">
    <source>
        <dbReference type="EMBL" id="KTB42467.1"/>
    </source>
</evidence>
<protein>
    <submittedName>
        <fullName evidence="1">Putative reverse transcriptase-RNaseH-integrase</fullName>
    </submittedName>
</protein>
<dbReference type="Proteomes" id="UP000054988">
    <property type="component" value="Unassembled WGS sequence"/>
</dbReference>
<accession>A0A0W0G1N9</accession>
<evidence type="ECO:0000313" key="2">
    <source>
        <dbReference type="Proteomes" id="UP000054988"/>
    </source>
</evidence>
<sequence length="68" mass="7797">MLGEDVDNKKSCKSFRGDFFGKRNKDGLFGCMVNDDEDRCMTIGIGELFNEVKRDRIPRSGWNSQCKT</sequence>